<keyword evidence="1 3" id="KW-0456">Lyase</keyword>
<dbReference type="GO" id="GO:0019698">
    <property type="term" value="P:D-galacturonate catabolic process"/>
    <property type="evidence" value="ECO:0007669"/>
    <property type="project" value="TreeGrafter"/>
</dbReference>
<evidence type="ECO:0000256" key="1">
    <source>
        <dbReference type="ARBA" id="ARBA00023239"/>
    </source>
</evidence>
<dbReference type="RefSeq" id="WP_030533134.1">
    <property type="nucleotide sequence ID" value="NZ_JOIJ01000012.1"/>
</dbReference>
<dbReference type="AlphaFoldDB" id="A0A660CBM5"/>
<dbReference type="InterPro" id="IPR013974">
    <property type="entry name" value="SAF"/>
</dbReference>
<gene>
    <name evidence="3" type="ORF">JD82_00147</name>
</gene>
<dbReference type="PANTHER" id="PTHR30536:SF5">
    <property type="entry name" value="ALTRONATE DEHYDRATASE"/>
    <property type="match status" value="1"/>
</dbReference>
<protein>
    <submittedName>
        <fullName evidence="3">(2R)-sulfolactate sulfo-lyase subunit alpha</fullName>
    </submittedName>
</protein>
<keyword evidence="4" id="KW-1185">Reference proteome</keyword>
<evidence type="ECO:0000313" key="4">
    <source>
        <dbReference type="Proteomes" id="UP000317303"/>
    </source>
</evidence>
<accession>A0A660CBM5</accession>
<dbReference type="InterPro" id="IPR044144">
    <property type="entry name" value="SAF_UxaA/GarD"/>
</dbReference>
<feature type="domain" description="SAF" evidence="2">
    <location>
        <begin position="15"/>
        <end position="92"/>
    </location>
</feature>
<comment type="caution">
    <text evidence="3">The sequence shown here is derived from an EMBL/GenBank/DDBJ whole genome shotgun (WGS) entry which is preliminary data.</text>
</comment>
<organism evidence="3 4">
    <name type="scientific">Prauserella rugosa</name>
    <dbReference type="NCBI Taxonomy" id="43354"/>
    <lineage>
        <taxon>Bacteria</taxon>
        <taxon>Bacillati</taxon>
        <taxon>Actinomycetota</taxon>
        <taxon>Actinomycetes</taxon>
        <taxon>Pseudonocardiales</taxon>
        <taxon>Pseudonocardiaceae</taxon>
        <taxon>Prauserella</taxon>
    </lineage>
</organism>
<sequence length="101" mass="10792">MTSSRPDFLAHRTGDAVAVAVRDLVPGPVRGGYLDDGDAAEELSLHHDVPLGHKLALRDIGAGEDVIEYGVRTAVASADIARGDYVHTHNVRSARWHNSVA</sequence>
<dbReference type="EMBL" id="VLJV01000001">
    <property type="protein sequence ID" value="TWH18331.1"/>
    <property type="molecule type" value="Genomic_DNA"/>
</dbReference>
<dbReference type="Gene3D" id="2.30.130.110">
    <property type="match status" value="1"/>
</dbReference>
<dbReference type="GO" id="GO:0016829">
    <property type="term" value="F:lyase activity"/>
    <property type="evidence" value="ECO:0007669"/>
    <property type="project" value="UniProtKB-KW"/>
</dbReference>
<dbReference type="CDD" id="cd11613">
    <property type="entry name" value="SAF_AH_GD"/>
    <property type="match status" value="1"/>
</dbReference>
<reference evidence="3 4" key="1">
    <citation type="submission" date="2019-07" db="EMBL/GenBank/DDBJ databases">
        <title>R&amp;d 2014.</title>
        <authorList>
            <person name="Klenk H.-P."/>
        </authorList>
    </citation>
    <scope>NUCLEOTIDE SEQUENCE [LARGE SCALE GENOMIC DNA]</scope>
    <source>
        <strain evidence="3 4">DSM 43194</strain>
    </source>
</reference>
<dbReference type="InterPro" id="IPR052172">
    <property type="entry name" value="UxaA_altronate/galactarate_dh"/>
</dbReference>
<dbReference type="SMART" id="SM00858">
    <property type="entry name" value="SAF"/>
    <property type="match status" value="1"/>
</dbReference>
<dbReference type="PANTHER" id="PTHR30536">
    <property type="entry name" value="ALTRONATE/GALACTARATE DEHYDRATASE"/>
    <property type="match status" value="1"/>
</dbReference>
<dbReference type="Proteomes" id="UP000317303">
    <property type="component" value="Unassembled WGS sequence"/>
</dbReference>
<name>A0A660CBM5_9PSEU</name>
<proteinExistence type="predicted"/>
<evidence type="ECO:0000259" key="2">
    <source>
        <dbReference type="SMART" id="SM00858"/>
    </source>
</evidence>
<dbReference type="OrthoDB" id="9804574at2"/>
<evidence type="ECO:0000313" key="3">
    <source>
        <dbReference type="EMBL" id="TWH18331.1"/>
    </source>
</evidence>